<dbReference type="SUPFAM" id="SSF51735">
    <property type="entry name" value="NAD(P)-binding Rossmann-fold domains"/>
    <property type="match status" value="1"/>
</dbReference>
<evidence type="ECO:0000313" key="3">
    <source>
        <dbReference type="Proteomes" id="UP000591272"/>
    </source>
</evidence>
<dbReference type="InterPro" id="IPR036291">
    <property type="entry name" value="NAD(P)-bd_dom_sf"/>
</dbReference>
<dbReference type="InterPro" id="IPR001509">
    <property type="entry name" value="Epimerase_deHydtase"/>
</dbReference>
<dbReference type="AlphaFoldDB" id="A0A7Y9GGW3"/>
<feature type="domain" description="NAD-dependent epimerase/dehydratase" evidence="1">
    <location>
        <begin position="2"/>
        <end position="55"/>
    </location>
</feature>
<dbReference type="PANTHER" id="PTHR43245">
    <property type="entry name" value="BIFUNCTIONAL POLYMYXIN RESISTANCE PROTEIN ARNA"/>
    <property type="match status" value="1"/>
</dbReference>
<dbReference type="Pfam" id="PF01370">
    <property type="entry name" value="Epimerase"/>
    <property type="match status" value="1"/>
</dbReference>
<dbReference type="Proteomes" id="UP000591272">
    <property type="component" value="Unassembled WGS sequence"/>
</dbReference>
<dbReference type="Gene3D" id="3.40.50.720">
    <property type="entry name" value="NAD(P)-binding Rossmann-like Domain"/>
    <property type="match status" value="1"/>
</dbReference>
<evidence type="ECO:0000259" key="1">
    <source>
        <dbReference type="Pfam" id="PF01370"/>
    </source>
</evidence>
<sequence>MVIPRFFTAALTGEAVPLFGDGTARHTWTYISDLVKAAVRAVAAPLPPGGAEVVNAAGRDAASLRQVAELVGQIVGRPVPLRPAGERPGDAVAVLADVTRASRMLGFVPAITLPDGLERHWNTTIPNSVRNTTKAEVTA</sequence>
<dbReference type="PANTHER" id="PTHR43245:SF53">
    <property type="entry name" value="EPIMERASE-RELATED"/>
    <property type="match status" value="1"/>
</dbReference>
<accession>A0A7Y9GGW3</accession>
<name>A0A7Y9GGW3_9ACTN</name>
<evidence type="ECO:0000313" key="2">
    <source>
        <dbReference type="EMBL" id="NYE16264.1"/>
    </source>
</evidence>
<dbReference type="EMBL" id="JACCBT010000001">
    <property type="protein sequence ID" value="NYE16264.1"/>
    <property type="molecule type" value="Genomic_DNA"/>
</dbReference>
<proteinExistence type="predicted"/>
<keyword evidence="3" id="KW-1185">Reference proteome</keyword>
<comment type="caution">
    <text evidence="2">The sequence shown here is derived from an EMBL/GenBank/DDBJ whole genome shotgun (WGS) entry which is preliminary data.</text>
</comment>
<gene>
    <name evidence="2" type="ORF">BJ999_006560</name>
</gene>
<protein>
    <submittedName>
        <fullName evidence="2">Nucleoside-diphosphate-sugar epimerase</fullName>
    </submittedName>
</protein>
<dbReference type="InterPro" id="IPR050177">
    <property type="entry name" value="Lipid_A_modif_metabolic_enz"/>
</dbReference>
<reference evidence="2 3" key="1">
    <citation type="submission" date="2020-07" db="EMBL/GenBank/DDBJ databases">
        <title>Sequencing the genomes of 1000 actinobacteria strains.</title>
        <authorList>
            <person name="Klenk H.-P."/>
        </authorList>
    </citation>
    <scope>NUCLEOTIDE SEQUENCE [LARGE SCALE GENOMIC DNA]</scope>
    <source>
        <strain evidence="2 3">DSM 43461</strain>
    </source>
</reference>
<organism evidence="2 3">
    <name type="scientific">Actinomadura citrea</name>
    <dbReference type="NCBI Taxonomy" id="46158"/>
    <lineage>
        <taxon>Bacteria</taxon>
        <taxon>Bacillati</taxon>
        <taxon>Actinomycetota</taxon>
        <taxon>Actinomycetes</taxon>
        <taxon>Streptosporangiales</taxon>
        <taxon>Thermomonosporaceae</taxon>
        <taxon>Actinomadura</taxon>
    </lineage>
</organism>